<dbReference type="GeneID" id="70187747"/>
<accession>A0A9P8YFF5</accession>
<evidence type="ECO:0000256" key="1">
    <source>
        <dbReference type="ARBA" id="ARBA00004141"/>
    </source>
</evidence>
<dbReference type="PANTHER" id="PTHR43791">
    <property type="entry name" value="PERMEASE-RELATED"/>
    <property type="match status" value="1"/>
</dbReference>
<feature type="transmembrane region" description="Helical" evidence="8">
    <location>
        <begin position="1091"/>
        <end position="1114"/>
    </location>
</feature>
<proteinExistence type="inferred from homology"/>
<evidence type="ECO:0000256" key="7">
    <source>
        <dbReference type="SAM" id="MobiDB-lite"/>
    </source>
</evidence>
<dbReference type="Gene3D" id="1.20.1250.20">
    <property type="entry name" value="MFS general substrate transporter like domains"/>
    <property type="match status" value="1"/>
</dbReference>
<feature type="transmembrane region" description="Helical" evidence="8">
    <location>
        <begin position="305"/>
        <end position="323"/>
    </location>
</feature>
<organism evidence="10 11">
    <name type="scientific">Microdochium trichocladiopsis</name>
    <dbReference type="NCBI Taxonomy" id="1682393"/>
    <lineage>
        <taxon>Eukaryota</taxon>
        <taxon>Fungi</taxon>
        <taxon>Dikarya</taxon>
        <taxon>Ascomycota</taxon>
        <taxon>Pezizomycotina</taxon>
        <taxon>Sordariomycetes</taxon>
        <taxon>Xylariomycetidae</taxon>
        <taxon>Xylariales</taxon>
        <taxon>Microdochiaceae</taxon>
        <taxon>Microdochium</taxon>
    </lineage>
</organism>
<dbReference type="PANTHER" id="PTHR43791:SF4">
    <property type="entry name" value="PANTOTHENATE TRANSPORTER FEN2"/>
    <property type="match status" value="1"/>
</dbReference>
<feature type="transmembrane region" description="Helical" evidence="8">
    <location>
        <begin position="26"/>
        <end position="43"/>
    </location>
</feature>
<dbReference type="InterPro" id="IPR036259">
    <property type="entry name" value="MFS_trans_sf"/>
</dbReference>
<evidence type="ECO:0000256" key="4">
    <source>
        <dbReference type="ARBA" id="ARBA00022989"/>
    </source>
</evidence>
<evidence type="ECO:0000256" key="6">
    <source>
        <dbReference type="ARBA" id="ARBA00037968"/>
    </source>
</evidence>
<comment type="subcellular location">
    <subcellularLocation>
        <location evidence="1">Membrane</location>
        <topology evidence="1">Multi-pass membrane protein</topology>
    </subcellularLocation>
</comment>
<dbReference type="EMBL" id="JAGTJQ010000002">
    <property type="protein sequence ID" value="KAH7038254.1"/>
    <property type="molecule type" value="Genomic_DNA"/>
</dbReference>
<sequence length="1225" mass="133411">MAVGKKLREYFHTEYQPGERKLVQKIDFFILTFCCLSYFTNYLDRSNLNQAYVSGMKEDLHFVGDQLNVINTCFTVGYVVGMLPANLSLHYIAPRLFFPSCMIVWAGLTMLTATAQQPQSIMAIRFFQGIFEATTFVGTHYILGSWYTERELGKRSGIFTASGLAGTMIGGFIQTGIYSTMNGRHGLAGWRWLFIIDGIITLPVAAYGYIFFPDTPATTKAFYLTDAEKALAVSRVPTVEDRSPLSVRFFKKTFTSWYFWGFVMLWILAGETESFSTNALLSLYLKGHPVNKYTVQQLNNYPSGVPAVGIVSTLFWATLTDFLNGKRYLVGYFIGIVGVATSAMILAAHNNPESASSTAVVFGAYYWAGTVYACQATFFAWANDALRYEEQMFRAIVLAGMNLGSNAVNAWWSIVFYGASMAPWFTRGMYAMIAVSIALALWTAALSYTTAKLERKRKAEFGVTTGVSQDHKIVDDGDVEGTTAAEAPTKADDHITGAMAKNLLHRLGTYTAWALVSSTLALVAVVVFLHFVWFGNETDTAWRDLVSQDWRLPSAVTLSALVIRAAVAAQTAAAISLVAAVLLETHVKLSRVPEISIMRFANPGSCVTGWIMLETVAKSPVAGILGFSLLVCSLALQFSSTILLTDFDTVPALTTNITTELNVALSGAVAARLPQDDVAFGDVWATRPSSYQAFAEYHDPTYRQFSEDIHDTGVTIRGFLPISDRSQREALFRYHGYSTLVDMRVACVRPDLQDVQLKEATRWAAPISYPQFVGRVTAGDVPLLPPQMINQTMAFRCLGPDTSDSGPVWAGLGSFTLCPLDLPATGLASRLTHGTQLGNAYLLLEHMNSSIESVSSAGILTSQDWTASPDGLWTKLSPPPSAESKAGVRATLCFDARNLVNTTRLVTATSATTTRAEPEVGITAPGAANDGNSYTARFDTKAVRTQLGATIPILDHEKRGVLDLHVTPDFSEPQLAVKGGGGGHNPALNQNLGFSTIHPHLGIDAIFLCYGCLPGHKWQSMPGNVHLADERVRDIFLDTLEDTGSPALALQAIFTVVMQMGYQKLMPYFSLQDTGIITVKKSVRLPVSKRGFGIVAGLVAAHCVLVLVAVVLFARFSRHTVLSNMWQVMTQMVEEDGLDGARSPGYLGGDHFYHDLCDRGRRRVGTGWSLKAVPGPGAGSPRRDISPIVSIRPNQSSRASRASTASSFKSQESAKSETSSTVQAP</sequence>
<feature type="transmembrane region" description="Helical" evidence="8">
    <location>
        <begin position="364"/>
        <end position="383"/>
    </location>
</feature>
<feature type="domain" description="Major facilitator superfamily (MFS) profile" evidence="9">
    <location>
        <begin position="30"/>
        <end position="452"/>
    </location>
</feature>
<evidence type="ECO:0000256" key="8">
    <source>
        <dbReference type="SAM" id="Phobius"/>
    </source>
</evidence>
<feature type="transmembrane region" description="Helical" evidence="8">
    <location>
        <begin position="121"/>
        <end position="144"/>
    </location>
</feature>
<feature type="compositionally biased region" description="Low complexity" evidence="7">
    <location>
        <begin position="1196"/>
        <end position="1207"/>
    </location>
</feature>
<dbReference type="GO" id="GO:0098717">
    <property type="term" value="P:pantothenate import across plasma membrane"/>
    <property type="evidence" value="ECO:0007669"/>
    <property type="project" value="TreeGrafter"/>
</dbReference>
<comment type="similarity">
    <text evidence="6">Belongs to the major facilitator superfamily. Allantoate permease family.</text>
</comment>
<evidence type="ECO:0000256" key="2">
    <source>
        <dbReference type="ARBA" id="ARBA00022448"/>
    </source>
</evidence>
<keyword evidence="11" id="KW-1185">Reference proteome</keyword>
<reference evidence="10" key="1">
    <citation type="journal article" date="2021" name="Nat. Commun.">
        <title>Genetic determinants of endophytism in the Arabidopsis root mycobiome.</title>
        <authorList>
            <person name="Mesny F."/>
            <person name="Miyauchi S."/>
            <person name="Thiergart T."/>
            <person name="Pickel B."/>
            <person name="Atanasova L."/>
            <person name="Karlsson M."/>
            <person name="Huettel B."/>
            <person name="Barry K.W."/>
            <person name="Haridas S."/>
            <person name="Chen C."/>
            <person name="Bauer D."/>
            <person name="Andreopoulos W."/>
            <person name="Pangilinan J."/>
            <person name="LaButti K."/>
            <person name="Riley R."/>
            <person name="Lipzen A."/>
            <person name="Clum A."/>
            <person name="Drula E."/>
            <person name="Henrissat B."/>
            <person name="Kohler A."/>
            <person name="Grigoriev I.V."/>
            <person name="Martin F.M."/>
            <person name="Hacquard S."/>
        </authorList>
    </citation>
    <scope>NUCLEOTIDE SEQUENCE</scope>
    <source>
        <strain evidence="10">MPI-CAGE-CH-0230</strain>
    </source>
</reference>
<feature type="region of interest" description="Disordered" evidence="7">
    <location>
        <begin position="1172"/>
        <end position="1225"/>
    </location>
</feature>
<dbReference type="InterPro" id="IPR011701">
    <property type="entry name" value="MFS"/>
</dbReference>
<evidence type="ECO:0000256" key="5">
    <source>
        <dbReference type="ARBA" id="ARBA00023136"/>
    </source>
</evidence>
<dbReference type="OrthoDB" id="3639251at2759"/>
<keyword evidence="3 8" id="KW-0812">Transmembrane</keyword>
<evidence type="ECO:0000259" key="9">
    <source>
        <dbReference type="PROSITE" id="PS50850"/>
    </source>
</evidence>
<feature type="transmembrane region" description="Helical" evidence="8">
    <location>
        <begin position="190"/>
        <end position="212"/>
    </location>
</feature>
<protein>
    <submittedName>
        <fullName evidence="10">Major facilitator superfamily domain-containing protein</fullName>
    </submittedName>
</protein>
<evidence type="ECO:0000256" key="3">
    <source>
        <dbReference type="ARBA" id="ARBA00022692"/>
    </source>
</evidence>
<feature type="transmembrane region" description="Helical" evidence="8">
    <location>
        <begin position="510"/>
        <end position="535"/>
    </location>
</feature>
<feature type="transmembrane region" description="Helical" evidence="8">
    <location>
        <begin position="156"/>
        <end position="178"/>
    </location>
</feature>
<dbReference type="RefSeq" id="XP_046017375.1">
    <property type="nucleotide sequence ID" value="XM_046158201.1"/>
</dbReference>
<feature type="transmembrane region" description="Helical" evidence="8">
    <location>
        <begin position="395"/>
        <end position="417"/>
    </location>
</feature>
<dbReference type="GO" id="GO:0015233">
    <property type="term" value="F:pantothenate transmembrane transporter activity"/>
    <property type="evidence" value="ECO:0007669"/>
    <property type="project" value="TreeGrafter"/>
</dbReference>
<dbReference type="Pfam" id="PF07690">
    <property type="entry name" value="MFS_1"/>
    <property type="match status" value="1"/>
</dbReference>
<feature type="transmembrane region" description="Helical" evidence="8">
    <location>
        <begin position="257"/>
        <end position="285"/>
    </location>
</feature>
<dbReference type="InterPro" id="IPR020846">
    <property type="entry name" value="MFS_dom"/>
</dbReference>
<feature type="transmembrane region" description="Helical" evidence="8">
    <location>
        <begin position="429"/>
        <end position="448"/>
    </location>
</feature>
<dbReference type="FunFam" id="1.20.1250.20:FF:000065">
    <property type="entry name" value="Putative MFS pantothenate transporter"/>
    <property type="match status" value="1"/>
</dbReference>
<gene>
    <name evidence="10" type="ORF">B0I36DRAFT_359841</name>
</gene>
<dbReference type="PROSITE" id="PS50850">
    <property type="entry name" value="MFS"/>
    <property type="match status" value="1"/>
</dbReference>
<dbReference type="Proteomes" id="UP000756346">
    <property type="component" value="Unassembled WGS sequence"/>
</dbReference>
<dbReference type="AlphaFoldDB" id="A0A9P8YFF5"/>
<evidence type="ECO:0000313" key="11">
    <source>
        <dbReference type="Proteomes" id="UP000756346"/>
    </source>
</evidence>
<feature type="compositionally biased region" description="Polar residues" evidence="7">
    <location>
        <begin position="1208"/>
        <end position="1225"/>
    </location>
</feature>
<feature type="transmembrane region" description="Helical" evidence="8">
    <location>
        <begin position="96"/>
        <end position="115"/>
    </location>
</feature>
<keyword evidence="2" id="KW-0813">Transport</keyword>
<dbReference type="GO" id="GO:0005886">
    <property type="term" value="C:plasma membrane"/>
    <property type="evidence" value="ECO:0007669"/>
    <property type="project" value="TreeGrafter"/>
</dbReference>
<keyword evidence="4 8" id="KW-1133">Transmembrane helix</keyword>
<feature type="transmembrane region" description="Helical" evidence="8">
    <location>
        <begin position="330"/>
        <end position="349"/>
    </location>
</feature>
<evidence type="ECO:0000313" key="10">
    <source>
        <dbReference type="EMBL" id="KAH7038254.1"/>
    </source>
</evidence>
<comment type="caution">
    <text evidence="10">The sequence shown here is derived from an EMBL/GenBank/DDBJ whole genome shotgun (WGS) entry which is preliminary data.</text>
</comment>
<keyword evidence="5 8" id="KW-0472">Membrane</keyword>
<dbReference type="SUPFAM" id="SSF103473">
    <property type="entry name" value="MFS general substrate transporter"/>
    <property type="match status" value="1"/>
</dbReference>
<feature type="transmembrane region" description="Helical" evidence="8">
    <location>
        <begin position="555"/>
        <end position="583"/>
    </location>
</feature>
<feature type="transmembrane region" description="Helical" evidence="8">
    <location>
        <begin position="69"/>
        <end position="89"/>
    </location>
</feature>
<feature type="transmembrane region" description="Helical" evidence="8">
    <location>
        <begin position="621"/>
        <end position="644"/>
    </location>
</feature>
<name>A0A9P8YFF5_9PEZI</name>